<organism evidence="1 2">
    <name type="scientific">Nitrosospira briensis</name>
    <dbReference type="NCBI Taxonomy" id="35799"/>
    <lineage>
        <taxon>Bacteria</taxon>
        <taxon>Pseudomonadati</taxon>
        <taxon>Pseudomonadota</taxon>
        <taxon>Betaproteobacteria</taxon>
        <taxon>Nitrosomonadales</taxon>
        <taxon>Nitrosomonadaceae</taxon>
        <taxon>Nitrosospira</taxon>
    </lineage>
</organism>
<proteinExistence type="predicted"/>
<dbReference type="NCBIfam" id="TIGR03790">
    <property type="entry name" value="TIGR03790 family protein"/>
    <property type="match status" value="1"/>
</dbReference>
<dbReference type="AlphaFoldDB" id="A0A1I5C1M2"/>
<evidence type="ECO:0000313" key="1">
    <source>
        <dbReference type="EMBL" id="SFN80858.1"/>
    </source>
</evidence>
<sequence>MKFAYAIREGNSSLIPICAARFRGFLSTWRGAGGVTLTGNQTASSRDGCKSLFSTIKLFAPLASTLLAILLLAPPPGIAQARVQLPHTALTPEDIAVIINDSDPLSRQIGSYYQKARHIPEGNVIHLEFPAGHSALSKEEFQQLKAEIDRMVPAHVQAYAVAWTLPYRVGCMSLTSALAFGFDESFCSLGCGPTQASPYFNSSSFDPASDHQLRPAMMLAGVDFEQVKALIDRGIAADHSFPHGSAYLVKTPDKERSVRASYFELAAKELAGVFPIEILETEAISDRDDVLFYFTGSVHVPQLNTLDFLPGALADHLTSAGGQLTDSNQMSSLRWLEAGATASYGTVVEPCNHMQKFPFPAIAMFHYALGASAIEAYWKSVAWPGEGVFVGEPLARPFAPELRQIRAGQYELHIFSPSDRRLRFEQSRSAAGPFKPLAQRPRLQRGANTVRFNFAETEGYLRLRW</sequence>
<keyword evidence="2" id="KW-1185">Reference proteome</keyword>
<name>A0A1I5C1M2_9PROT</name>
<dbReference type="InterPro" id="IPR022265">
    <property type="entry name" value="CHP03790"/>
</dbReference>
<gene>
    <name evidence="1" type="ORF">SAMN05216386_1921</name>
</gene>
<reference evidence="2" key="1">
    <citation type="submission" date="2016-10" db="EMBL/GenBank/DDBJ databases">
        <authorList>
            <person name="Varghese N."/>
        </authorList>
    </citation>
    <scope>NUCLEOTIDE SEQUENCE [LARGE SCALE GENOMIC DNA]</scope>
    <source>
        <strain evidence="2">Nsp8</strain>
    </source>
</reference>
<dbReference type="Proteomes" id="UP000183107">
    <property type="component" value="Unassembled WGS sequence"/>
</dbReference>
<dbReference type="STRING" id="1266925.GCA_000619905_02063"/>
<dbReference type="EMBL" id="FOVJ01000003">
    <property type="protein sequence ID" value="SFN80858.1"/>
    <property type="molecule type" value="Genomic_DNA"/>
</dbReference>
<protein>
    <submittedName>
        <fullName evidence="1">TIGR03790 family protein</fullName>
    </submittedName>
</protein>
<evidence type="ECO:0000313" key="2">
    <source>
        <dbReference type="Proteomes" id="UP000183107"/>
    </source>
</evidence>
<accession>A0A1I5C1M2</accession>